<dbReference type="GO" id="GO:0005388">
    <property type="term" value="F:P-type calcium transporter activity"/>
    <property type="evidence" value="ECO:0007669"/>
    <property type="project" value="TreeGrafter"/>
</dbReference>
<feature type="transmembrane region" description="Helical" evidence="4">
    <location>
        <begin position="56"/>
        <end position="75"/>
    </location>
</feature>
<keyword evidence="4" id="KW-1133">Transmembrane helix</keyword>
<feature type="domain" description="Cation-transporting P-type ATPase C-terminal" evidence="5">
    <location>
        <begin position="52"/>
        <end position="123"/>
    </location>
</feature>
<dbReference type="SUPFAM" id="SSF81665">
    <property type="entry name" value="Calcium ATPase, transmembrane domain M"/>
    <property type="match status" value="1"/>
</dbReference>
<evidence type="ECO:0000256" key="4">
    <source>
        <dbReference type="SAM" id="Phobius"/>
    </source>
</evidence>
<comment type="subcellular location">
    <subcellularLocation>
        <location evidence="1">Endomembrane system</location>
        <topology evidence="1">Multi-pass membrane protein</topology>
    </subcellularLocation>
</comment>
<keyword evidence="4" id="KW-0812">Transmembrane</keyword>
<dbReference type="AlphaFoldDB" id="A0A2J8AEG9"/>
<dbReference type="InterPro" id="IPR006068">
    <property type="entry name" value="ATPase_P-typ_cation-transptr_C"/>
</dbReference>
<evidence type="ECO:0000256" key="3">
    <source>
        <dbReference type="ARBA" id="ARBA00022842"/>
    </source>
</evidence>
<dbReference type="InterPro" id="IPR023298">
    <property type="entry name" value="ATPase_P-typ_TM_dom_sf"/>
</dbReference>
<evidence type="ECO:0000313" key="7">
    <source>
        <dbReference type="Proteomes" id="UP000236333"/>
    </source>
</evidence>
<dbReference type="GO" id="GO:0012505">
    <property type="term" value="C:endomembrane system"/>
    <property type="evidence" value="ECO:0007669"/>
    <property type="project" value="UniProtKB-SubCell"/>
</dbReference>
<comment type="caution">
    <text evidence="6">The sequence shown here is derived from an EMBL/GenBank/DDBJ whole genome shotgun (WGS) entry which is preliminary data.</text>
</comment>
<reference evidence="6 7" key="1">
    <citation type="journal article" date="2017" name="Mol. Biol. Evol.">
        <title>The 4-celled Tetrabaena socialis nuclear genome reveals the essential components for genetic control of cell number at the origin of multicellularity in the volvocine lineage.</title>
        <authorList>
            <person name="Featherston J."/>
            <person name="Arakaki Y."/>
            <person name="Hanschen E.R."/>
            <person name="Ferris P.J."/>
            <person name="Michod R.E."/>
            <person name="Olson B.J.S.C."/>
            <person name="Nozaki H."/>
            <person name="Durand P.M."/>
        </authorList>
    </citation>
    <scope>NUCLEOTIDE SEQUENCE [LARGE SCALE GENOMIC DNA]</scope>
    <source>
        <strain evidence="6 7">NIES-571</strain>
    </source>
</reference>
<dbReference type="Proteomes" id="UP000236333">
    <property type="component" value="Unassembled WGS sequence"/>
</dbReference>
<evidence type="ECO:0000256" key="1">
    <source>
        <dbReference type="ARBA" id="ARBA00004127"/>
    </source>
</evidence>
<evidence type="ECO:0000259" key="5">
    <source>
        <dbReference type="Pfam" id="PF00689"/>
    </source>
</evidence>
<sequence length="256" mass="28256">MFQLTVNFVALVIAFFGAVIEPARPQFLVFQLSVNLVAMLSAAVGAIYGGVPPLNVLQLLWVNMIMDTLAALALATENPYPELLNDKPHGRTEPIITGLMYLHILAAAAYKLLWLFLCLYALPRVLDAYAVLGKDEYYRGSYCYDVLSDNGFNSTVQPPLCKYMGYCGFPRGGGDRQTAACPLYGEWITGNNSAVPGDERAAVCRTFTAGTECPWYKELVRAKDKMDSEYERDMLKSYKPALSVLFNSFILAQAAA</sequence>
<dbReference type="EMBL" id="PGGS01000043">
    <property type="protein sequence ID" value="PNH10920.1"/>
    <property type="molecule type" value="Genomic_DNA"/>
</dbReference>
<keyword evidence="2" id="KW-0479">Metal-binding</keyword>
<keyword evidence="7" id="KW-1185">Reference proteome</keyword>
<keyword evidence="4" id="KW-0472">Membrane</keyword>
<accession>A0A2J8AEG9</accession>
<dbReference type="PANTHER" id="PTHR24093:SF369">
    <property type="entry name" value="CALCIUM-TRANSPORTING ATPASE"/>
    <property type="match status" value="1"/>
</dbReference>
<dbReference type="Gene3D" id="1.20.1110.10">
    <property type="entry name" value="Calcium-transporting ATPase, transmembrane domain"/>
    <property type="match status" value="1"/>
</dbReference>
<feature type="transmembrane region" description="Helical" evidence="4">
    <location>
        <begin position="27"/>
        <end position="49"/>
    </location>
</feature>
<protein>
    <submittedName>
        <fullName evidence="6">Plasma membrane calcium-transporting ATPase 1</fullName>
    </submittedName>
</protein>
<keyword evidence="3" id="KW-0460">Magnesium</keyword>
<dbReference type="OrthoDB" id="3352408at2759"/>
<evidence type="ECO:0000313" key="6">
    <source>
        <dbReference type="EMBL" id="PNH10920.1"/>
    </source>
</evidence>
<name>A0A2J8AEG9_9CHLO</name>
<dbReference type="PANTHER" id="PTHR24093">
    <property type="entry name" value="CATION TRANSPORTING ATPASE"/>
    <property type="match status" value="1"/>
</dbReference>
<dbReference type="Pfam" id="PF00689">
    <property type="entry name" value="Cation_ATPase_C"/>
    <property type="match status" value="1"/>
</dbReference>
<proteinExistence type="predicted"/>
<dbReference type="GO" id="GO:0046872">
    <property type="term" value="F:metal ion binding"/>
    <property type="evidence" value="ECO:0007669"/>
    <property type="project" value="UniProtKB-KW"/>
</dbReference>
<dbReference type="GO" id="GO:0005886">
    <property type="term" value="C:plasma membrane"/>
    <property type="evidence" value="ECO:0007669"/>
    <property type="project" value="TreeGrafter"/>
</dbReference>
<feature type="transmembrane region" description="Helical" evidence="4">
    <location>
        <begin position="95"/>
        <end position="122"/>
    </location>
</feature>
<organism evidence="6 7">
    <name type="scientific">Tetrabaena socialis</name>
    <dbReference type="NCBI Taxonomy" id="47790"/>
    <lineage>
        <taxon>Eukaryota</taxon>
        <taxon>Viridiplantae</taxon>
        <taxon>Chlorophyta</taxon>
        <taxon>core chlorophytes</taxon>
        <taxon>Chlorophyceae</taxon>
        <taxon>CS clade</taxon>
        <taxon>Chlamydomonadales</taxon>
        <taxon>Tetrabaenaceae</taxon>
        <taxon>Tetrabaena</taxon>
    </lineage>
</organism>
<gene>
    <name evidence="6" type="ORF">TSOC_002282</name>
</gene>
<evidence type="ECO:0000256" key="2">
    <source>
        <dbReference type="ARBA" id="ARBA00022723"/>
    </source>
</evidence>